<dbReference type="AlphaFoldDB" id="A0A0M2K0N1"/>
<protein>
    <submittedName>
        <fullName evidence="1">Uncharacterized protein</fullName>
    </submittedName>
</protein>
<sequence length="162" mass="17644">MNTTESHAPITDLVTLAYRGAKAVQTGFRAPTDDWQPMLLFTTAEGRQHVIAAPHTDHQKQATADAISALLKRSHAVEALWLSSAWEVVPKATDTDLSDIRPARDPRRRETLVLVHVGTDFAAVHRAPIERHSGCGPTLGELAESDCYIDGLMSTALRRGIG</sequence>
<comment type="caution">
    <text evidence="1">The sequence shown here is derived from an EMBL/GenBank/DDBJ whole genome shotgun (WGS) entry which is preliminary data.</text>
</comment>
<keyword evidence="2" id="KW-1185">Reference proteome</keyword>
<gene>
    <name evidence="1" type="ORF">WN67_05860</name>
</gene>
<proteinExistence type="predicted"/>
<dbReference type="OrthoDB" id="4617585at2"/>
<reference evidence="1 2" key="1">
    <citation type="journal article" date="2015" name="Genome Announc.">
        <title>Draft Genome Sequence of Mycobacterium obuense Strain UC1, Isolated from Patient Sputum.</title>
        <authorList>
            <person name="Greninger A.L."/>
            <person name="Cunningham G."/>
            <person name="Hsu E.D."/>
            <person name="Yu J.M."/>
            <person name="Chiu C.Y."/>
            <person name="Miller S."/>
        </authorList>
    </citation>
    <scope>NUCLEOTIDE SEQUENCE [LARGE SCALE GENOMIC DNA]</scope>
    <source>
        <strain evidence="1 2">UC1</strain>
    </source>
</reference>
<accession>A0A0M2K0N1</accession>
<evidence type="ECO:0000313" key="2">
    <source>
        <dbReference type="Proteomes" id="UP000034150"/>
    </source>
</evidence>
<dbReference type="EMBL" id="LAUZ02000016">
    <property type="protein sequence ID" value="KKF02892.1"/>
    <property type="molecule type" value="Genomic_DNA"/>
</dbReference>
<dbReference type="RefSeq" id="WP_046362114.1">
    <property type="nucleotide sequence ID" value="NZ_LAUZ02000016.1"/>
</dbReference>
<name>A0A0M2K0N1_9MYCO</name>
<evidence type="ECO:0000313" key="1">
    <source>
        <dbReference type="EMBL" id="KKF02892.1"/>
    </source>
</evidence>
<dbReference type="PATRIC" id="fig|1807.13.peg.1892"/>
<dbReference type="Proteomes" id="UP000034150">
    <property type="component" value="Unassembled WGS sequence"/>
</dbReference>
<organism evidence="1 2">
    <name type="scientific">Mycolicibacterium obuense</name>
    <dbReference type="NCBI Taxonomy" id="1807"/>
    <lineage>
        <taxon>Bacteria</taxon>
        <taxon>Bacillati</taxon>
        <taxon>Actinomycetota</taxon>
        <taxon>Actinomycetes</taxon>
        <taxon>Mycobacteriales</taxon>
        <taxon>Mycobacteriaceae</taxon>
        <taxon>Mycolicibacterium</taxon>
    </lineage>
</organism>